<dbReference type="AlphaFoldDB" id="A0AAN8WZX0"/>
<proteinExistence type="predicted"/>
<reference evidence="1 2" key="1">
    <citation type="submission" date="2023-11" db="EMBL/GenBank/DDBJ databases">
        <title>Halocaridina rubra genome assembly.</title>
        <authorList>
            <person name="Smith C."/>
        </authorList>
    </citation>
    <scope>NUCLEOTIDE SEQUENCE [LARGE SCALE GENOMIC DNA]</scope>
    <source>
        <strain evidence="1">EP-1</strain>
        <tissue evidence="1">Whole</tissue>
    </source>
</reference>
<sequence length="72" mass="7884">MHVSSLSRFYRCSDELASCIPPPLPRPRNTRQVARSLARRLVGAVTASSHLPPDCGTLPPSVFPNSHDLLSF</sequence>
<dbReference type="EMBL" id="JAXCGZ010010779">
    <property type="protein sequence ID" value="KAK7075420.1"/>
    <property type="molecule type" value="Genomic_DNA"/>
</dbReference>
<evidence type="ECO:0000313" key="1">
    <source>
        <dbReference type="EMBL" id="KAK7075420.1"/>
    </source>
</evidence>
<evidence type="ECO:0000313" key="2">
    <source>
        <dbReference type="Proteomes" id="UP001381693"/>
    </source>
</evidence>
<keyword evidence="2" id="KW-1185">Reference proteome</keyword>
<name>A0AAN8WZX0_HALRR</name>
<accession>A0AAN8WZX0</accession>
<gene>
    <name evidence="1" type="ORF">SK128_026231</name>
</gene>
<protein>
    <submittedName>
        <fullName evidence="1">Uncharacterized protein</fullName>
    </submittedName>
</protein>
<organism evidence="1 2">
    <name type="scientific">Halocaridina rubra</name>
    <name type="common">Hawaiian red shrimp</name>
    <dbReference type="NCBI Taxonomy" id="373956"/>
    <lineage>
        <taxon>Eukaryota</taxon>
        <taxon>Metazoa</taxon>
        <taxon>Ecdysozoa</taxon>
        <taxon>Arthropoda</taxon>
        <taxon>Crustacea</taxon>
        <taxon>Multicrustacea</taxon>
        <taxon>Malacostraca</taxon>
        <taxon>Eumalacostraca</taxon>
        <taxon>Eucarida</taxon>
        <taxon>Decapoda</taxon>
        <taxon>Pleocyemata</taxon>
        <taxon>Caridea</taxon>
        <taxon>Atyoidea</taxon>
        <taxon>Atyidae</taxon>
        <taxon>Halocaridina</taxon>
    </lineage>
</organism>
<dbReference type="Proteomes" id="UP001381693">
    <property type="component" value="Unassembled WGS sequence"/>
</dbReference>
<comment type="caution">
    <text evidence="1">The sequence shown here is derived from an EMBL/GenBank/DDBJ whole genome shotgun (WGS) entry which is preliminary data.</text>
</comment>